<dbReference type="PANTHER" id="PTHR31365">
    <property type="entry name" value="EXPRESSED PROTEIN"/>
    <property type="match status" value="1"/>
</dbReference>
<feature type="compositionally biased region" description="Low complexity" evidence="1">
    <location>
        <begin position="293"/>
        <end position="309"/>
    </location>
</feature>
<feature type="compositionally biased region" description="Acidic residues" evidence="1">
    <location>
        <begin position="440"/>
        <end position="468"/>
    </location>
</feature>
<sequence>MVGGGNRRDEGSFTVSNTNVFAALDSLRKKKKSDKEKGSSKGGKVTSKESKGPGSEKQVFWAPAPLTSKSWADVDDEDDVDYYATTAPPQVIWGASGSNKAEGTREHDPVEESESEDDLLDEGDDDVEEEHDPEPEAEEQPQPVLKKTVEASPAPKETERQLSKKERKKKELAELEAILADFGVNPKEKVGDERSGKYCFILFLKKEGQANGDTGKANDNNTLGELKTTKKKKKKKDKSSKETTEPQDQPNTSDETPGAEHADEDSSAIDVKEKLKKMASIKKKKSSKEMDAAARAAAIEAAARSARLAAVKKKEKSHYNQQPIRQLKMVGGGNRRDEGSFTVSNTNVFAALDSLRKKKKSDKEKGSSKGGKGTSKDSKGAPQAEKQVYWAPAPLTSKSWADVDDEDDDDYYATTAPPQVIWGASGSSKAEENQKHDSIEESESEDDLLDEGDDDVEDEHDPEPEAEEQPQPVLKNPVESSPAPKEPERQLSKKERKKKELAELEAILADFGVNPKEKAGDERSDRKEGQTNGDGEKDNAAPGESKSAKKKKKKDKSSKETKEPQDQPNNTSIVLNGPDKIPGAEHADEDSSTIDVKEKLKKMASVKKKKSGKEMDAAARAAAVEAAARSARLAAAKKKEKNHYNQQPIR</sequence>
<accession>A0A5A7PID4</accession>
<comment type="caution">
    <text evidence="2">The sequence shown here is derived from an EMBL/GenBank/DDBJ whole genome shotgun (WGS) entry which is preliminary data.</text>
</comment>
<feature type="compositionally biased region" description="Polar residues" evidence="1">
    <location>
        <begin position="246"/>
        <end position="255"/>
    </location>
</feature>
<evidence type="ECO:0000313" key="2">
    <source>
        <dbReference type="EMBL" id="GER32509.1"/>
    </source>
</evidence>
<gene>
    <name evidence="2" type="ORF">STAS_08583</name>
</gene>
<reference evidence="3" key="1">
    <citation type="journal article" date="2019" name="Curr. Biol.">
        <title>Genome Sequence of Striga asiatica Provides Insight into the Evolution of Plant Parasitism.</title>
        <authorList>
            <person name="Yoshida S."/>
            <person name="Kim S."/>
            <person name="Wafula E.K."/>
            <person name="Tanskanen J."/>
            <person name="Kim Y.M."/>
            <person name="Honaas L."/>
            <person name="Yang Z."/>
            <person name="Spallek T."/>
            <person name="Conn C.E."/>
            <person name="Ichihashi Y."/>
            <person name="Cheong K."/>
            <person name="Cui S."/>
            <person name="Der J.P."/>
            <person name="Gundlach H."/>
            <person name="Jiao Y."/>
            <person name="Hori C."/>
            <person name="Ishida J.K."/>
            <person name="Kasahara H."/>
            <person name="Kiba T."/>
            <person name="Kim M.S."/>
            <person name="Koo N."/>
            <person name="Laohavisit A."/>
            <person name="Lee Y.H."/>
            <person name="Lumba S."/>
            <person name="McCourt P."/>
            <person name="Mortimer J.C."/>
            <person name="Mutuku J.M."/>
            <person name="Nomura T."/>
            <person name="Sasaki-Sekimoto Y."/>
            <person name="Seto Y."/>
            <person name="Wang Y."/>
            <person name="Wakatake T."/>
            <person name="Sakakibara H."/>
            <person name="Demura T."/>
            <person name="Yamaguchi S."/>
            <person name="Yoneyama K."/>
            <person name="Manabe R.I."/>
            <person name="Nelson D.C."/>
            <person name="Schulman A.H."/>
            <person name="Timko M.P."/>
            <person name="dePamphilis C.W."/>
            <person name="Choi D."/>
            <person name="Shirasu K."/>
        </authorList>
    </citation>
    <scope>NUCLEOTIDE SEQUENCE [LARGE SCALE GENOMIC DNA]</scope>
    <source>
        <strain evidence="3">cv. UVA1</strain>
    </source>
</reference>
<protein>
    <submittedName>
        <fullName evidence="2">Copper ion binding</fullName>
    </submittedName>
</protein>
<dbReference type="PANTHER" id="PTHR31365:SF15">
    <property type="entry name" value="EXPRESSED PROTEIN"/>
    <property type="match status" value="1"/>
</dbReference>
<keyword evidence="3" id="KW-1185">Reference proteome</keyword>
<feature type="compositionally biased region" description="Acidic residues" evidence="1">
    <location>
        <begin position="402"/>
        <end position="411"/>
    </location>
</feature>
<name>A0A5A7PID4_STRAF</name>
<dbReference type="EMBL" id="BKCP01004616">
    <property type="protein sequence ID" value="GER32509.1"/>
    <property type="molecule type" value="Genomic_DNA"/>
</dbReference>
<feature type="region of interest" description="Disordered" evidence="1">
    <location>
        <begin position="209"/>
        <end position="596"/>
    </location>
</feature>
<evidence type="ECO:0000313" key="3">
    <source>
        <dbReference type="Proteomes" id="UP000325081"/>
    </source>
</evidence>
<organism evidence="2 3">
    <name type="scientific">Striga asiatica</name>
    <name type="common">Asiatic witchweed</name>
    <name type="synonym">Buchnera asiatica</name>
    <dbReference type="NCBI Taxonomy" id="4170"/>
    <lineage>
        <taxon>Eukaryota</taxon>
        <taxon>Viridiplantae</taxon>
        <taxon>Streptophyta</taxon>
        <taxon>Embryophyta</taxon>
        <taxon>Tracheophyta</taxon>
        <taxon>Spermatophyta</taxon>
        <taxon>Magnoliopsida</taxon>
        <taxon>eudicotyledons</taxon>
        <taxon>Gunneridae</taxon>
        <taxon>Pentapetalae</taxon>
        <taxon>asterids</taxon>
        <taxon>lamiids</taxon>
        <taxon>Lamiales</taxon>
        <taxon>Orobanchaceae</taxon>
        <taxon>Buchnereae</taxon>
        <taxon>Striga</taxon>
    </lineage>
</organism>
<dbReference type="AlphaFoldDB" id="A0A5A7PID4"/>
<feature type="compositionally biased region" description="Basic and acidic residues" evidence="1">
    <location>
        <begin position="429"/>
        <end position="439"/>
    </location>
</feature>
<dbReference type="OrthoDB" id="693363at2759"/>
<evidence type="ECO:0000256" key="1">
    <source>
        <dbReference type="SAM" id="MobiDB-lite"/>
    </source>
</evidence>
<feature type="compositionally biased region" description="Basic and acidic residues" evidence="1">
    <location>
        <begin position="485"/>
        <end position="502"/>
    </location>
</feature>
<feature type="compositionally biased region" description="Acidic residues" evidence="1">
    <location>
        <begin position="111"/>
        <end position="139"/>
    </location>
</feature>
<dbReference type="Proteomes" id="UP000325081">
    <property type="component" value="Unassembled WGS sequence"/>
</dbReference>
<feature type="compositionally biased region" description="Basic and acidic residues" evidence="1">
    <location>
        <begin position="156"/>
        <end position="169"/>
    </location>
</feature>
<feature type="compositionally biased region" description="Basic residues" evidence="1">
    <location>
        <begin position="274"/>
        <end position="286"/>
    </location>
</feature>
<feature type="region of interest" description="Disordered" evidence="1">
    <location>
        <begin position="28"/>
        <end position="169"/>
    </location>
</feature>
<proteinExistence type="predicted"/>
<feature type="compositionally biased region" description="Basic residues" evidence="1">
    <location>
        <begin position="229"/>
        <end position="238"/>
    </location>
</feature>
<feature type="compositionally biased region" description="Basic and acidic residues" evidence="1">
    <location>
        <begin position="515"/>
        <end position="539"/>
    </location>
</feature>